<comment type="caution">
    <text evidence="3">The sequence shown here is derived from an EMBL/GenBank/DDBJ whole genome shotgun (WGS) entry which is preliminary data.</text>
</comment>
<reference evidence="3 4" key="2">
    <citation type="submission" date="2020-03" db="EMBL/GenBank/DDBJ databases">
        <authorList>
            <person name="Ichikawa N."/>
            <person name="Kimura A."/>
            <person name="Kitahashi Y."/>
            <person name="Uohara A."/>
        </authorList>
    </citation>
    <scope>NUCLEOTIDE SEQUENCE [LARGE SCALE GENOMIC DNA]</scope>
    <source>
        <strain evidence="3 4">NBRC 108638</strain>
    </source>
</reference>
<feature type="region of interest" description="Disordered" evidence="1">
    <location>
        <begin position="42"/>
        <end position="100"/>
    </location>
</feature>
<proteinExistence type="predicted"/>
<protein>
    <recommendedName>
        <fullName evidence="5">Right handed beta helix domain-containing protein</fullName>
    </recommendedName>
</protein>
<name>A0A6V8KW33_9ACTN</name>
<dbReference type="RefSeq" id="WP_173076941.1">
    <property type="nucleotide sequence ID" value="NZ_BAABJB010000002.1"/>
</dbReference>
<evidence type="ECO:0000313" key="3">
    <source>
        <dbReference type="EMBL" id="GFJ89293.1"/>
    </source>
</evidence>
<evidence type="ECO:0000256" key="1">
    <source>
        <dbReference type="SAM" id="MobiDB-lite"/>
    </source>
</evidence>
<keyword evidence="4" id="KW-1185">Reference proteome</keyword>
<feature type="compositionally biased region" description="Low complexity" evidence="1">
    <location>
        <begin position="42"/>
        <end position="64"/>
    </location>
</feature>
<dbReference type="InterPro" id="IPR011050">
    <property type="entry name" value="Pectin_lyase_fold/virulence"/>
</dbReference>
<gene>
    <name evidence="3" type="ORF">Prum_029350</name>
</gene>
<dbReference type="SUPFAM" id="SSF51126">
    <property type="entry name" value="Pectin lyase-like"/>
    <property type="match status" value="1"/>
</dbReference>
<reference evidence="3 4" key="1">
    <citation type="submission" date="2020-03" db="EMBL/GenBank/DDBJ databases">
        <title>Whole genome shotgun sequence of Phytohabitans rumicis NBRC 108638.</title>
        <authorList>
            <person name="Komaki H."/>
            <person name="Tamura T."/>
        </authorList>
    </citation>
    <scope>NUCLEOTIDE SEQUENCE [LARGE SCALE GENOMIC DNA]</scope>
    <source>
        <strain evidence="3 4">NBRC 108638</strain>
    </source>
</reference>
<sequence>MFRRNRLTVGLIAVPAIGLAVAMILMGIARLRPADNVALIEPTAGPSATSSSSSTPSPSASATPGGVGRLGAKPSASATSAPADSEPPSRSGFPNAGNTGVPSGTSLKAYSGSCTITKANTVIEAKTIKCDIAVKAKNVVIKKSRINGQIISEGSGSVRIEDSEIDGGTGQTHTVAFENITVLRTEIRGGQTNVNCRSNCLIQDSWLHAQYMPDGEDWHLDAFLSNGGSNIRLIHNTLACDHPGNSSGGCSANAAIFGDFSANSNYTFDRNLFVASENTPYCAYGGMDTKKPYGTQVQGIVFTNNVFQRGKNGKCGTYGPITSFDGSKSGNVWRNNVWDDGKPVPPAL</sequence>
<keyword evidence="2" id="KW-0472">Membrane</keyword>
<evidence type="ECO:0000256" key="2">
    <source>
        <dbReference type="SAM" id="Phobius"/>
    </source>
</evidence>
<feature type="transmembrane region" description="Helical" evidence="2">
    <location>
        <begin position="7"/>
        <end position="29"/>
    </location>
</feature>
<keyword evidence="2" id="KW-0812">Transmembrane</keyword>
<dbReference type="AlphaFoldDB" id="A0A6V8KW33"/>
<accession>A0A6V8KW33</accession>
<dbReference type="EMBL" id="BLPG01000001">
    <property type="protein sequence ID" value="GFJ89293.1"/>
    <property type="molecule type" value="Genomic_DNA"/>
</dbReference>
<organism evidence="3 4">
    <name type="scientific">Phytohabitans rumicis</name>
    <dbReference type="NCBI Taxonomy" id="1076125"/>
    <lineage>
        <taxon>Bacteria</taxon>
        <taxon>Bacillati</taxon>
        <taxon>Actinomycetota</taxon>
        <taxon>Actinomycetes</taxon>
        <taxon>Micromonosporales</taxon>
        <taxon>Micromonosporaceae</taxon>
    </lineage>
</organism>
<evidence type="ECO:0008006" key="5">
    <source>
        <dbReference type="Google" id="ProtNLM"/>
    </source>
</evidence>
<dbReference type="Proteomes" id="UP000482960">
    <property type="component" value="Unassembled WGS sequence"/>
</dbReference>
<keyword evidence="2" id="KW-1133">Transmembrane helix</keyword>
<evidence type="ECO:0000313" key="4">
    <source>
        <dbReference type="Proteomes" id="UP000482960"/>
    </source>
</evidence>
<feature type="compositionally biased region" description="Low complexity" evidence="1">
    <location>
        <begin position="72"/>
        <end position="89"/>
    </location>
</feature>